<comment type="caution">
    <text evidence="1">The sequence shown here is derived from an EMBL/GenBank/DDBJ whole genome shotgun (WGS) entry which is preliminary data.</text>
</comment>
<accession>A0A414J3I9</accession>
<evidence type="ECO:0000313" key="1">
    <source>
        <dbReference type="EMBL" id="RHE38987.1"/>
    </source>
</evidence>
<organism evidence="1 2">
    <name type="scientific">Blautia obeum</name>
    <dbReference type="NCBI Taxonomy" id="40520"/>
    <lineage>
        <taxon>Bacteria</taxon>
        <taxon>Bacillati</taxon>
        <taxon>Bacillota</taxon>
        <taxon>Clostridia</taxon>
        <taxon>Lachnospirales</taxon>
        <taxon>Lachnospiraceae</taxon>
        <taxon>Blautia</taxon>
    </lineage>
</organism>
<dbReference type="RefSeq" id="WP_118040111.1">
    <property type="nucleotide sequence ID" value="NZ_CABJFK010000009.1"/>
</dbReference>
<evidence type="ECO:0000313" key="2">
    <source>
        <dbReference type="Proteomes" id="UP000283745"/>
    </source>
</evidence>
<name>A0A414J3I9_9FIRM</name>
<dbReference type="AlphaFoldDB" id="A0A414J3I9"/>
<proteinExistence type="predicted"/>
<dbReference type="EMBL" id="QSKF01000009">
    <property type="protein sequence ID" value="RHE38987.1"/>
    <property type="molecule type" value="Genomic_DNA"/>
</dbReference>
<dbReference type="Proteomes" id="UP000283745">
    <property type="component" value="Unassembled WGS sequence"/>
</dbReference>
<reference evidence="1 2" key="1">
    <citation type="submission" date="2018-08" db="EMBL/GenBank/DDBJ databases">
        <title>A genome reference for cultivated species of the human gut microbiota.</title>
        <authorList>
            <person name="Zou Y."/>
            <person name="Xue W."/>
            <person name="Luo G."/>
        </authorList>
    </citation>
    <scope>NUCLEOTIDE SEQUENCE [LARGE SCALE GENOMIC DNA]</scope>
    <source>
        <strain evidence="1 2">AM28-23</strain>
    </source>
</reference>
<gene>
    <name evidence="1" type="ORF">DW740_11625</name>
</gene>
<protein>
    <submittedName>
        <fullName evidence="1">Uncharacterized protein</fullName>
    </submittedName>
</protein>
<sequence>MYDVEGNADAIAVTPTNATNYHIRDYMNGATEATEDNLGWYYTPRTAGNLTLNVGVYRVEDRICGNDWNYGFEATLNFVVS</sequence>